<feature type="domain" description="WsaF N-terminal" evidence="2">
    <location>
        <begin position="150"/>
        <end position="205"/>
    </location>
</feature>
<sequence length="437" mass="46387">MSVRDQSRRARALGTSVATKLRAEGTAGLARRAVRRAYQRLDAGELDFGLLPGDIADSATLDLLAAVPVPTPRSLRVGWLCTPPAVGSGGHTTMFRMVQALQAAGHVCEVVLHDRHNGSLSEAAANIGRGWPHLSVGVRDLSQGFEGLDVVVATGWESAHVLASRGRDPVHRAYFIQDYEPMFYPHGSDHALAADTYHFGFANIALGRMVHDRLTAAGAPSVEVLFGRDTSTYSFENAGPRSGVAFYARPPVARRGYRLATLALAEFHRRRPDQEIHVYGATVHDVDFPVVQHGRPTPAELNELYNQCAAGLAMSFTNISLVAYEMLAAGCIPVVNDSPDARADFRTPHAVWAAATPASIASALEAAVGQTTPATARRAASDTAGDTWGITGAQVVAAIEALAAGRMDVAAVKPLNLPDVEPPDVADHGTQGDLLCT</sequence>
<dbReference type="InterPro" id="IPR055050">
    <property type="entry name" value="WsaF_C"/>
</dbReference>
<accession>A0ABR8MKD8</accession>
<evidence type="ECO:0000256" key="1">
    <source>
        <dbReference type="SAM" id="MobiDB-lite"/>
    </source>
</evidence>
<dbReference type="Gene3D" id="3.40.50.11090">
    <property type="match status" value="1"/>
</dbReference>
<proteinExistence type="predicted"/>
<dbReference type="InterPro" id="IPR048510">
    <property type="entry name" value="WsaF_N"/>
</dbReference>
<dbReference type="Pfam" id="PF22772">
    <property type="entry name" value="WsaF_C"/>
    <property type="match status" value="1"/>
</dbReference>
<organism evidence="4 5">
    <name type="scientific">Nocardioides hwasunensis</name>
    <dbReference type="NCBI Taxonomy" id="397258"/>
    <lineage>
        <taxon>Bacteria</taxon>
        <taxon>Bacillati</taxon>
        <taxon>Actinomycetota</taxon>
        <taxon>Actinomycetes</taxon>
        <taxon>Propionibacteriales</taxon>
        <taxon>Nocardioidaceae</taxon>
        <taxon>Nocardioides</taxon>
    </lineage>
</organism>
<evidence type="ECO:0000313" key="4">
    <source>
        <dbReference type="EMBL" id="MBD3915232.1"/>
    </source>
</evidence>
<protein>
    <submittedName>
        <fullName evidence="4">Glycosyltransferase family 1 protein</fullName>
    </submittedName>
</protein>
<feature type="region of interest" description="Disordered" evidence="1">
    <location>
        <begin position="417"/>
        <end position="437"/>
    </location>
</feature>
<gene>
    <name evidence="4" type="ORF">IEZ25_11460</name>
</gene>
<dbReference type="RefSeq" id="WP_191199551.1">
    <property type="nucleotide sequence ID" value="NZ_BAAAPA010000005.1"/>
</dbReference>
<evidence type="ECO:0000259" key="2">
    <source>
        <dbReference type="Pfam" id="PF21374"/>
    </source>
</evidence>
<keyword evidence="5" id="KW-1185">Reference proteome</keyword>
<feature type="domain" description="WsaF C-terminal" evidence="3">
    <location>
        <begin position="244"/>
        <end position="365"/>
    </location>
</feature>
<comment type="caution">
    <text evidence="4">The sequence shown here is derived from an EMBL/GenBank/DDBJ whole genome shotgun (WGS) entry which is preliminary data.</text>
</comment>
<name>A0ABR8MKD8_9ACTN</name>
<reference evidence="4 5" key="1">
    <citation type="submission" date="2020-09" db="EMBL/GenBank/DDBJ databases">
        <title>novel species in genus Nocardioides.</title>
        <authorList>
            <person name="Zhang G."/>
        </authorList>
    </citation>
    <scope>NUCLEOTIDE SEQUENCE [LARGE SCALE GENOMIC DNA]</scope>
    <source>
        <strain evidence="4 5">19197</strain>
    </source>
</reference>
<evidence type="ECO:0000313" key="5">
    <source>
        <dbReference type="Proteomes" id="UP000649289"/>
    </source>
</evidence>
<evidence type="ECO:0000259" key="3">
    <source>
        <dbReference type="Pfam" id="PF22772"/>
    </source>
</evidence>
<dbReference type="Gene3D" id="3.40.50.2000">
    <property type="entry name" value="Glycogen Phosphorylase B"/>
    <property type="match status" value="1"/>
</dbReference>
<dbReference type="Pfam" id="PF21374">
    <property type="entry name" value="WsaF_N"/>
    <property type="match status" value="1"/>
</dbReference>
<dbReference type="EMBL" id="JACXYY010000004">
    <property type="protein sequence ID" value="MBD3915232.1"/>
    <property type="molecule type" value="Genomic_DNA"/>
</dbReference>
<dbReference type="Proteomes" id="UP000649289">
    <property type="component" value="Unassembled WGS sequence"/>
</dbReference>
<dbReference type="SUPFAM" id="SSF53756">
    <property type="entry name" value="UDP-Glycosyltransferase/glycogen phosphorylase"/>
    <property type="match status" value="1"/>
</dbReference>